<accession>A0A4Y2ASL5</accession>
<dbReference type="OrthoDB" id="6464257at2759"/>
<dbReference type="EMBL" id="BGPR01000027">
    <property type="protein sequence ID" value="GBL81964.1"/>
    <property type="molecule type" value="Genomic_DNA"/>
</dbReference>
<gene>
    <name evidence="1" type="ORF">AVEN_50548_1</name>
</gene>
<dbReference type="AlphaFoldDB" id="A0A4Y2ASL5"/>
<keyword evidence="2" id="KW-1185">Reference proteome</keyword>
<reference evidence="1 2" key="1">
    <citation type="journal article" date="2019" name="Sci. Rep.">
        <title>Orb-weaving spider Araneus ventricosus genome elucidates the spidroin gene catalogue.</title>
        <authorList>
            <person name="Kono N."/>
            <person name="Nakamura H."/>
            <person name="Ohtoshi R."/>
            <person name="Moran D.A.P."/>
            <person name="Shinohara A."/>
            <person name="Yoshida Y."/>
            <person name="Fujiwara M."/>
            <person name="Mori M."/>
            <person name="Tomita M."/>
            <person name="Arakawa K."/>
        </authorList>
    </citation>
    <scope>NUCLEOTIDE SEQUENCE [LARGE SCALE GENOMIC DNA]</scope>
</reference>
<organism evidence="1 2">
    <name type="scientific">Araneus ventricosus</name>
    <name type="common">Orbweaver spider</name>
    <name type="synonym">Epeira ventricosa</name>
    <dbReference type="NCBI Taxonomy" id="182803"/>
    <lineage>
        <taxon>Eukaryota</taxon>
        <taxon>Metazoa</taxon>
        <taxon>Ecdysozoa</taxon>
        <taxon>Arthropoda</taxon>
        <taxon>Chelicerata</taxon>
        <taxon>Arachnida</taxon>
        <taxon>Araneae</taxon>
        <taxon>Araneomorphae</taxon>
        <taxon>Entelegynae</taxon>
        <taxon>Araneoidea</taxon>
        <taxon>Araneidae</taxon>
        <taxon>Araneus</taxon>
    </lineage>
</organism>
<dbReference type="GO" id="GO:0003676">
    <property type="term" value="F:nucleic acid binding"/>
    <property type="evidence" value="ECO:0007669"/>
    <property type="project" value="InterPro"/>
</dbReference>
<dbReference type="Proteomes" id="UP000499080">
    <property type="component" value="Unassembled WGS sequence"/>
</dbReference>
<evidence type="ECO:0000313" key="2">
    <source>
        <dbReference type="Proteomes" id="UP000499080"/>
    </source>
</evidence>
<comment type="caution">
    <text evidence="1">The sequence shown here is derived from an EMBL/GenBank/DDBJ whole genome shotgun (WGS) entry which is preliminary data.</text>
</comment>
<evidence type="ECO:0000313" key="1">
    <source>
        <dbReference type="EMBL" id="GBL81964.1"/>
    </source>
</evidence>
<name>A0A4Y2ASL5_ARAVE</name>
<proteinExistence type="predicted"/>
<dbReference type="InterPro" id="IPR036397">
    <property type="entry name" value="RNaseH_sf"/>
</dbReference>
<sequence length="205" mass="22817">MMGYLQVSACELFSGPSLIWALRAEGPSCTVVDCTKLYSSPRPENTTIGLLMTGNTLPGLTSLVSNCIGRMHVYEYGDSIINQQTLFVNRGLFNLCDGLGQFQQENATPHTSRVATKWLQENSPDFRHFYWPPKSPEMNIIEDIRAALLHAVEKISPPPRTSMDLLTALQGSWCQFLPGYLQTLVESMPRCFASLLRAPGGPTRY</sequence>
<evidence type="ECO:0008006" key="3">
    <source>
        <dbReference type="Google" id="ProtNLM"/>
    </source>
</evidence>
<protein>
    <recommendedName>
        <fullName evidence="3">Tc1-like transposase DDE domain-containing protein</fullName>
    </recommendedName>
</protein>
<dbReference type="Gene3D" id="3.30.420.10">
    <property type="entry name" value="Ribonuclease H-like superfamily/Ribonuclease H"/>
    <property type="match status" value="1"/>
</dbReference>